<feature type="compositionally biased region" description="Low complexity" evidence="1">
    <location>
        <begin position="124"/>
        <end position="134"/>
    </location>
</feature>
<sequence>MANFPVKVALAYRMGTLDVLAPGLQPASDRPVSAPAGLFPVDAAVPPPVLPERAVREDAGSDIPSRSPATAGAATPIRRAAARVMDAVGTVRDAVYEGVTATGHRCRHLYGAVHDACVGRPRKSASSASSAPSVTPAPAPAQPTAADLVQSVAKLIRKDDLLEIMVRFSGSDITYEKLLYLVEKRESRVTADEAGRGFNAPLGKTDDSLSRRLVSTLQNNDNPWRILGPLGDLGAKYPELTVARERYMAYRDRHYPDFADIHARMKGLSDLAPVNAIKKHIEETRASFEAQGIPFNVDRYIMDNPLDPQSPYPLTARQLSEDLLRLQQCTPDMAHFLEHLDLADCLEEHRRRQGKGTPGGARS</sequence>
<feature type="region of interest" description="Disordered" evidence="1">
    <location>
        <begin position="56"/>
        <end position="75"/>
    </location>
</feature>
<accession>A0A261UX82</accession>
<dbReference type="RefSeq" id="WP_094839715.1">
    <property type="nucleotide sequence ID" value="NZ_NEVS01000001.1"/>
</dbReference>
<dbReference type="Proteomes" id="UP000215767">
    <property type="component" value="Unassembled WGS sequence"/>
</dbReference>
<reference evidence="3" key="1">
    <citation type="submission" date="2017-05" db="EMBL/GenBank/DDBJ databases">
        <title>Complete and WGS of Bordetella genogroups.</title>
        <authorList>
            <person name="Spilker T."/>
            <person name="Lipuma J."/>
        </authorList>
    </citation>
    <scope>NUCLEOTIDE SEQUENCE [LARGE SCALE GENOMIC DNA]</scope>
    <source>
        <strain evidence="3">AU8856</strain>
    </source>
</reference>
<evidence type="ECO:0000313" key="3">
    <source>
        <dbReference type="Proteomes" id="UP000215767"/>
    </source>
</evidence>
<keyword evidence="3" id="KW-1185">Reference proteome</keyword>
<organism evidence="2 3">
    <name type="scientific">Bordetella genomosp. 11</name>
    <dbReference type="NCBI Taxonomy" id="1416808"/>
    <lineage>
        <taxon>Bacteria</taxon>
        <taxon>Pseudomonadati</taxon>
        <taxon>Pseudomonadota</taxon>
        <taxon>Betaproteobacteria</taxon>
        <taxon>Burkholderiales</taxon>
        <taxon>Alcaligenaceae</taxon>
        <taxon>Bordetella</taxon>
    </lineage>
</organism>
<proteinExistence type="predicted"/>
<dbReference type="OrthoDB" id="8636521at2"/>
<feature type="region of interest" description="Disordered" evidence="1">
    <location>
        <begin position="122"/>
        <end position="143"/>
    </location>
</feature>
<comment type="caution">
    <text evidence="2">The sequence shown here is derived from an EMBL/GenBank/DDBJ whole genome shotgun (WGS) entry which is preliminary data.</text>
</comment>
<protein>
    <submittedName>
        <fullName evidence="2">Uncharacterized protein</fullName>
    </submittedName>
</protein>
<evidence type="ECO:0000256" key="1">
    <source>
        <dbReference type="SAM" id="MobiDB-lite"/>
    </source>
</evidence>
<dbReference type="EMBL" id="NEVS01000001">
    <property type="protein sequence ID" value="OZI66506.1"/>
    <property type="molecule type" value="Genomic_DNA"/>
</dbReference>
<dbReference type="AlphaFoldDB" id="A0A261UX82"/>
<name>A0A261UX82_9BORD</name>
<evidence type="ECO:0000313" key="2">
    <source>
        <dbReference type="EMBL" id="OZI66506.1"/>
    </source>
</evidence>
<gene>
    <name evidence="2" type="ORF">CAL28_01860</name>
</gene>